<evidence type="ECO:0000256" key="6">
    <source>
        <dbReference type="ARBA" id="ARBA00022694"/>
    </source>
</evidence>
<comment type="similarity">
    <text evidence="12">Belongs to the dus family.</text>
</comment>
<dbReference type="GO" id="GO:0017150">
    <property type="term" value="F:tRNA dihydrouridine synthase activity"/>
    <property type="evidence" value="ECO:0007669"/>
    <property type="project" value="InterPro"/>
</dbReference>
<feature type="active site" description="Proton donor" evidence="13">
    <location>
        <position position="104"/>
    </location>
</feature>
<feature type="binding site" evidence="14">
    <location>
        <position position="74"/>
    </location>
    <ligand>
        <name>FMN</name>
        <dbReference type="ChEBI" id="CHEBI:58210"/>
    </ligand>
</feature>
<evidence type="ECO:0000256" key="2">
    <source>
        <dbReference type="ARBA" id="ARBA00002790"/>
    </source>
</evidence>
<dbReference type="GO" id="GO:0050660">
    <property type="term" value="F:flavin adenine dinucleotide binding"/>
    <property type="evidence" value="ECO:0007669"/>
    <property type="project" value="InterPro"/>
</dbReference>
<evidence type="ECO:0000256" key="3">
    <source>
        <dbReference type="ARBA" id="ARBA00022555"/>
    </source>
</evidence>
<evidence type="ECO:0000259" key="15">
    <source>
        <dbReference type="Pfam" id="PF01207"/>
    </source>
</evidence>
<dbReference type="InterPro" id="IPR018517">
    <property type="entry name" value="tRNA_hU_synthase_CS"/>
</dbReference>
<dbReference type="PANTHER" id="PTHR11082">
    <property type="entry name" value="TRNA-DIHYDROURIDINE SYNTHASE"/>
    <property type="match status" value="1"/>
</dbReference>
<evidence type="ECO:0000256" key="8">
    <source>
        <dbReference type="ARBA" id="ARBA00022884"/>
    </source>
</evidence>
<dbReference type="PIRSF" id="PIRSF006621">
    <property type="entry name" value="Dus"/>
    <property type="match status" value="1"/>
</dbReference>
<evidence type="ECO:0000256" key="5">
    <source>
        <dbReference type="ARBA" id="ARBA00022643"/>
    </source>
</evidence>
<keyword evidence="4 12" id="KW-0285">Flavoprotein</keyword>
<dbReference type="PANTHER" id="PTHR11082:SF25">
    <property type="entry name" value="DUS-LIKE FMN-BINDING DOMAIN-CONTAINING PROTEIN"/>
    <property type="match status" value="1"/>
</dbReference>
<comment type="cofactor">
    <cofactor evidence="1 12 14">
        <name>FMN</name>
        <dbReference type="ChEBI" id="CHEBI:58210"/>
    </cofactor>
</comment>
<keyword evidence="7" id="KW-0521">NADP</keyword>
<feature type="binding site" evidence="14">
    <location>
        <position position="172"/>
    </location>
    <ligand>
        <name>FMN</name>
        <dbReference type="ChEBI" id="CHEBI:58210"/>
    </ligand>
</feature>
<dbReference type="EC" id="1.3.1.-" evidence="12"/>
<feature type="binding site" evidence="14">
    <location>
        <begin position="235"/>
        <end position="236"/>
    </location>
    <ligand>
        <name>FMN</name>
        <dbReference type="ChEBI" id="CHEBI:58210"/>
    </ligand>
</feature>
<dbReference type="GO" id="GO:0000049">
    <property type="term" value="F:tRNA binding"/>
    <property type="evidence" value="ECO:0007669"/>
    <property type="project" value="UniProtKB-KW"/>
</dbReference>
<sequence length="330" mass="36826">MVTRFWKQLKRPIMVLAPMADVTDAAFRRIIAKYGKPDVMWTEFVSCDGLCSEGKKALLKDLAFTDAERPIVAQFFGSKPENFYRCAQLAQELVFDGIDINMGCPDRRVEKQNAGAALIREPKLAQNVIAETKRGAGELPVSVKTRVGYDTDMLDTWIPQLLETGIAALTIHARTRKEMSLVPARWDMVSRAVEIARAYDSSEDRTLIIGNGDVTSLADAEEKVRQSGADGAMIGRGIFGNPWFFNREKDVNTIGIEEKLSVMLEHTFLFAELFAGVKSFDVMKKHYKAYVHGFDGAKELRAKLMAARDANEVARIVKDHYPNVAAQVMG</sequence>
<keyword evidence="5 12" id="KW-0288">FMN</keyword>
<feature type="binding site" evidence="14">
    <location>
        <position position="144"/>
    </location>
    <ligand>
        <name>FMN</name>
        <dbReference type="ChEBI" id="CHEBI:58210"/>
    </ligand>
</feature>
<organism evidence="16 17">
    <name type="scientific">Candidatus Azambacteria bacterium RIFCSPLOWO2_01_FULL_46_25</name>
    <dbReference type="NCBI Taxonomy" id="1797298"/>
    <lineage>
        <taxon>Bacteria</taxon>
        <taxon>Candidatus Azamiibacteriota</taxon>
    </lineage>
</organism>
<comment type="function">
    <text evidence="2 12">Catalyzes the synthesis of 5,6-dihydrouridine (D), a modified base found in the D-loop of most tRNAs, via the reduction of the C5-C6 double bond in target uridines.</text>
</comment>
<keyword evidence="3" id="KW-0820">tRNA-binding</keyword>
<dbReference type="Gene3D" id="1.10.1200.80">
    <property type="entry name" value="Putative flavin oxidoreducatase, domain 2"/>
    <property type="match status" value="1"/>
</dbReference>
<name>A0A1F5BTP6_9BACT</name>
<dbReference type="EMBL" id="MEYS01000002">
    <property type="protein sequence ID" value="OGD33975.1"/>
    <property type="molecule type" value="Genomic_DNA"/>
</dbReference>
<dbReference type="AlphaFoldDB" id="A0A1F5BTP6"/>
<keyword evidence="14" id="KW-0547">Nucleotide-binding</keyword>
<evidence type="ECO:0000256" key="10">
    <source>
        <dbReference type="ARBA" id="ARBA00048205"/>
    </source>
</evidence>
<evidence type="ECO:0000256" key="7">
    <source>
        <dbReference type="ARBA" id="ARBA00022857"/>
    </source>
</evidence>
<comment type="caution">
    <text evidence="16">The sequence shown here is derived from an EMBL/GenBank/DDBJ whole genome shotgun (WGS) entry which is preliminary data.</text>
</comment>
<keyword evidence="9 12" id="KW-0560">Oxidoreductase</keyword>
<dbReference type="STRING" id="1797298.A2988_00615"/>
<dbReference type="Pfam" id="PF01207">
    <property type="entry name" value="Dus"/>
    <property type="match status" value="1"/>
</dbReference>
<dbReference type="InterPro" id="IPR013785">
    <property type="entry name" value="Aldolase_TIM"/>
</dbReference>
<protein>
    <recommendedName>
        <fullName evidence="12">tRNA-dihydrouridine synthase</fullName>
        <ecNumber evidence="12">1.3.1.-</ecNumber>
    </recommendedName>
</protein>
<keyword evidence="6 12" id="KW-0819">tRNA processing</keyword>
<dbReference type="SUPFAM" id="SSF51395">
    <property type="entry name" value="FMN-linked oxidoreductases"/>
    <property type="match status" value="1"/>
</dbReference>
<evidence type="ECO:0000313" key="16">
    <source>
        <dbReference type="EMBL" id="OGD33975.1"/>
    </source>
</evidence>
<dbReference type="Proteomes" id="UP000176650">
    <property type="component" value="Unassembled WGS sequence"/>
</dbReference>
<dbReference type="PROSITE" id="PS01136">
    <property type="entry name" value="UPF0034"/>
    <property type="match status" value="1"/>
</dbReference>
<keyword evidence="8" id="KW-0694">RNA-binding</keyword>
<gene>
    <name evidence="16" type="ORF">A2988_00615</name>
</gene>
<evidence type="ECO:0000256" key="11">
    <source>
        <dbReference type="ARBA" id="ARBA00048802"/>
    </source>
</evidence>
<feature type="domain" description="DUS-like FMN-binding" evidence="15">
    <location>
        <begin position="16"/>
        <end position="317"/>
    </location>
</feature>
<evidence type="ECO:0000256" key="4">
    <source>
        <dbReference type="ARBA" id="ARBA00022630"/>
    </source>
</evidence>
<reference evidence="16 17" key="1">
    <citation type="journal article" date="2016" name="Nat. Commun.">
        <title>Thousands of microbial genomes shed light on interconnected biogeochemical processes in an aquifer system.</title>
        <authorList>
            <person name="Anantharaman K."/>
            <person name="Brown C.T."/>
            <person name="Hug L.A."/>
            <person name="Sharon I."/>
            <person name="Castelle C.J."/>
            <person name="Probst A.J."/>
            <person name="Thomas B.C."/>
            <person name="Singh A."/>
            <person name="Wilkins M.J."/>
            <person name="Karaoz U."/>
            <person name="Brodie E.L."/>
            <person name="Williams K.H."/>
            <person name="Hubbard S.S."/>
            <person name="Banfield J.F."/>
        </authorList>
    </citation>
    <scope>NUCLEOTIDE SEQUENCE [LARGE SCALE GENOMIC DNA]</scope>
</reference>
<evidence type="ECO:0000313" key="17">
    <source>
        <dbReference type="Proteomes" id="UP000176650"/>
    </source>
</evidence>
<feature type="binding site" evidence="14">
    <location>
        <begin position="18"/>
        <end position="20"/>
    </location>
    <ligand>
        <name>FMN</name>
        <dbReference type="ChEBI" id="CHEBI:58210"/>
    </ligand>
</feature>
<dbReference type="Gene3D" id="3.20.20.70">
    <property type="entry name" value="Aldolase class I"/>
    <property type="match status" value="1"/>
</dbReference>
<dbReference type="InterPro" id="IPR035587">
    <property type="entry name" value="DUS-like_FMN-bd"/>
</dbReference>
<evidence type="ECO:0000256" key="12">
    <source>
        <dbReference type="PIRNR" id="PIRNR006621"/>
    </source>
</evidence>
<comment type="catalytic activity">
    <reaction evidence="10">
        <text>a 5,6-dihydrouridine in tRNA + NADP(+) = a uridine in tRNA + NADPH + H(+)</text>
        <dbReference type="Rhea" id="RHEA:23624"/>
        <dbReference type="Rhea" id="RHEA-COMP:13339"/>
        <dbReference type="Rhea" id="RHEA-COMP:13887"/>
        <dbReference type="ChEBI" id="CHEBI:15378"/>
        <dbReference type="ChEBI" id="CHEBI:57783"/>
        <dbReference type="ChEBI" id="CHEBI:58349"/>
        <dbReference type="ChEBI" id="CHEBI:65315"/>
        <dbReference type="ChEBI" id="CHEBI:74443"/>
    </reaction>
</comment>
<proteinExistence type="inferred from homology"/>
<evidence type="ECO:0000256" key="9">
    <source>
        <dbReference type="ARBA" id="ARBA00023002"/>
    </source>
</evidence>
<dbReference type="CDD" id="cd02801">
    <property type="entry name" value="DUS_like_FMN"/>
    <property type="match status" value="1"/>
</dbReference>
<dbReference type="InterPro" id="IPR001269">
    <property type="entry name" value="DUS_fam"/>
</dbReference>
<evidence type="ECO:0000256" key="13">
    <source>
        <dbReference type="PIRSR" id="PIRSR006621-1"/>
    </source>
</evidence>
<accession>A0A1F5BTP6</accession>
<evidence type="ECO:0000256" key="14">
    <source>
        <dbReference type="PIRSR" id="PIRSR006621-2"/>
    </source>
</evidence>
<evidence type="ECO:0000256" key="1">
    <source>
        <dbReference type="ARBA" id="ARBA00001917"/>
    </source>
</evidence>
<comment type="catalytic activity">
    <reaction evidence="11">
        <text>a 5,6-dihydrouridine in tRNA + NAD(+) = a uridine in tRNA + NADH + H(+)</text>
        <dbReference type="Rhea" id="RHEA:54452"/>
        <dbReference type="Rhea" id="RHEA-COMP:13339"/>
        <dbReference type="Rhea" id="RHEA-COMP:13887"/>
        <dbReference type="ChEBI" id="CHEBI:15378"/>
        <dbReference type="ChEBI" id="CHEBI:57540"/>
        <dbReference type="ChEBI" id="CHEBI:57945"/>
        <dbReference type="ChEBI" id="CHEBI:65315"/>
        <dbReference type="ChEBI" id="CHEBI:74443"/>
    </reaction>
</comment>
<dbReference type="InterPro" id="IPR024036">
    <property type="entry name" value="tRNA-dHydroUridine_Synthase_C"/>
</dbReference>